<protein>
    <recommendedName>
        <fullName evidence="3">F-box domain-containing protein</fullName>
    </recommendedName>
</protein>
<keyword evidence="2" id="KW-1185">Reference proteome</keyword>
<name>A0AAD4D5U3_9FUNG</name>
<dbReference type="InterPro" id="IPR032675">
    <property type="entry name" value="LRR_dom_sf"/>
</dbReference>
<dbReference type="EMBL" id="JAAAIL010001467">
    <property type="protein sequence ID" value="KAG0268976.1"/>
    <property type="molecule type" value="Genomic_DNA"/>
</dbReference>
<accession>A0AAD4D5U3</accession>
<evidence type="ECO:0008006" key="3">
    <source>
        <dbReference type="Google" id="ProtNLM"/>
    </source>
</evidence>
<gene>
    <name evidence="1" type="ORF">BGZ95_002236</name>
</gene>
<evidence type="ECO:0000313" key="1">
    <source>
        <dbReference type="EMBL" id="KAG0268976.1"/>
    </source>
</evidence>
<comment type="caution">
    <text evidence="1">The sequence shown here is derived from an EMBL/GenBank/DDBJ whole genome shotgun (WGS) entry which is preliminary data.</text>
</comment>
<evidence type="ECO:0000313" key="2">
    <source>
        <dbReference type="Proteomes" id="UP001194580"/>
    </source>
</evidence>
<dbReference type="AlphaFoldDB" id="A0AAD4D5U3"/>
<organism evidence="1 2">
    <name type="scientific">Linnemannia exigua</name>
    <dbReference type="NCBI Taxonomy" id="604196"/>
    <lineage>
        <taxon>Eukaryota</taxon>
        <taxon>Fungi</taxon>
        <taxon>Fungi incertae sedis</taxon>
        <taxon>Mucoromycota</taxon>
        <taxon>Mortierellomycotina</taxon>
        <taxon>Mortierellomycetes</taxon>
        <taxon>Mortierellales</taxon>
        <taxon>Mortierellaceae</taxon>
        <taxon>Linnemannia</taxon>
    </lineage>
</organism>
<sequence length="391" mass="45104">MNPFDLPELRHRISRFVTIKDALTCALVAKAWSDDFLSAVWFTIDFDIHPQFADLSPDVVTKHGDLIRIVRNARTTVQVSILDNVQVNNLKELRIEVAISDTHRAQAYEVVARNRSSLETEVLGDVITSFQHMDVVNFGSTFKSIFRSFSTCPSLLSYFPNLTTLSTFNYNAGDSGPSSARVKRETSLYCPRLSGYYLEDDTGYIIHKILTKVANNNTVEKIRFLYEHVSQDLVTAILLHQSCLRVITHFDLYAGFDLDKDELVPVKNQMEESKKLLQLIPRRCPKLEHVDLHAHEMDMDDVEMEEWVCKDLKTIRVRIKDLDTKDKILRAVTLWRKGCWRRWQEQAGALVGEEGKLDEADMSIEARVARHLIKFGKLWKVWLGYQTWTPI</sequence>
<proteinExistence type="predicted"/>
<reference evidence="1" key="1">
    <citation type="journal article" date="2020" name="Fungal Divers.">
        <title>Resolving the Mortierellaceae phylogeny through synthesis of multi-gene phylogenetics and phylogenomics.</title>
        <authorList>
            <person name="Vandepol N."/>
            <person name="Liber J."/>
            <person name="Desiro A."/>
            <person name="Na H."/>
            <person name="Kennedy M."/>
            <person name="Barry K."/>
            <person name="Grigoriev I.V."/>
            <person name="Miller A.N."/>
            <person name="O'Donnell K."/>
            <person name="Stajich J.E."/>
            <person name="Bonito G."/>
        </authorList>
    </citation>
    <scope>NUCLEOTIDE SEQUENCE</scope>
    <source>
        <strain evidence="1">NRRL 28262</strain>
    </source>
</reference>
<dbReference type="Proteomes" id="UP001194580">
    <property type="component" value="Unassembled WGS sequence"/>
</dbReference>
<dbReference type="Gene3D" id="3.80.10.10">
    <property type="entry name" value="Ribonuclease Inhibitor"/>
    <property type="match status" value="1"/>
</dbReference>